<evidence type="ECO:0000313" key="2">
    <source>
        <dbReference type="EMBL" id="SQA76496.1"/>
    </source>
</evidence>
<keyword evidence="3" id="KW-1185">Reference proteome</keyword>
<reference evidence="2 4" key="3">
    <citation type="submission" date="2018-06" db="EMBL/GenBank/DDBJ databases">
        <authorList>
            <consortium name="Pathogen Informatics"/>
            <person name="Doyle S."/>
        </authorList>
    </citation>
    <scope>NUCLEOTIDE SEQUENCE [LARGE SCALE GENOMIC DNA]</scope>
    <source>
        <strain evidence="2 4">NCTC11653</strain>
    </source>
</reference>
<dbReference type="AlphaFoldDB" id="A0AAX2IEB8"/>
<dbReference type="Proteomes" id="UP000217301">
    <property type="component" value="Chromosome"/>
</dbReference>
<evidence type="ECO:0000313" key="4">
    <source>
        <dbReference type="Proteomes" id="UP000249902"/>
    </source>
</evidence>
<reference evidence="1" key="1">
    <citation type="journal article" date="2017" name="Genome Announc.">
        <title>Twelve Complete Reference Genomes of Clinical Isolates in the Capnocytophaga Genus.</title>
        <authorList>
            <person name="Villarma A."/>
            <person name="Gulvik C.A."/>
            <person name="Rowe L.A."/>
            <person name="Sheth M."/>
            <person name="Juieng P."/>
            <person name="Nicholson A.C."/>
            <person name="Loparev V.N."/>
            <person name="McQuiston J.R."/>
        </authorList>
    </citation>
    <scope>NUCLEOTIDE SEQUENCE</scope>
    <source>
        <strain evidence="1">KC1668</strain>
    </source>
</reference>
<dbReference type="RefSeq" id="WP_040361995.1">
    <property type="nucleotide sequence ID" value="NZ_CP022385.1"/>
</dbReference>
<evidence type="ECO:0008006" key="5">
    <source>
        <dbReference type="Google" id="ProtNLM"/>
    </source>
</evidence>
<dbReference type="EMBL" id="CP022385">
    <property type="protein sequence ID" value="ATA83168.1"/>
    <property type="molecule type" value="Genomic_DNA"/>
</dbReference>
<name>A0AAX2IEB8_CAPSP</name>
<dbReference type="EMBL" id="UAVP01000011">
    <property type="protein sequence ID" value="SQA76496.1"/>
    <property type="molecule type" value="Genomic_DNA"/>
</dbReference>
<gene>
    <name evidence="1" type="ORF">CGC55_01035</name>
    <name evidence="2" type="ORF">NCTC11653_02421</name>
</gene>
<evidence type="ECO:0000313" key="1">
    <source>
        <dbReference type="EMBL" id="ATA83168.1"/>
    </source>
</evidence>
<protein>
    <recommendedName>
        <fullName evidence="5">DUF4105 domain-containing protein</fullName>
    </recommendedName>
</protein>
<reference evidence="3" key="2">
    <citation type="submission" date="2017-06" db="EMBL/GenBank/DDBJ databases">
        <title>Capnocytophaga spp. assemblies.</title>
        <authorList>
            <person name="Gulvik C.A."/>
        </authorList>
    </citation>
    <scope>NUCLEOTIDE SEQUENCE [LARGE SCALE GENOMIC DNA]</scope>
    <source>
        <strain evidence="3">KC1668</strain>
    </source>
</reference>
<sequence length="228" mass="27840">MEIKKQSTTLENFMDYEQYKNSNPNTDFMRKTFYQWQWKKMQETGFSNSFLKTISILIFFSVFLSCKSLYSTQYKYYVYESEKKNEQGLPMQYYALLYNDPHFIKLRFFDYTNCDSGTIIEISTTEEDAFFFWIDSSLTTNVSLVQDTIFRKLYFVEDQKATLRFKYSKQQFYELSRKIIDESDDYILKENFNTFCLWFPPEMKRVKKIDESKFPKRSMKVMKKFFNK</sequence>
<dbReference type="Proteomes" id="UP000249902">
    <property type="component" value="Unassembled WGS sequence"/>
</dbReference>
<organism evidence="2 4">
    <name type="scientific">Capnocytophaga sputigena</name>
    <dbReference type="NCBI Taxonomy" id="1019"/>
    <lineage>
        <taxon>Bacteria</taxon>
        <taxon>Pseudomonadati</taxon>
        <taxon>Bacteroidota</taxon>
        <taxon>Flavobacteriia</taxon>
        <taxon>Flavobacteriales</taxon>
        <taxon>Flavobacteriaceae</taxon>
        <taxon>Capnocytophaga</taxon>
    </lineage>
</organism>
<evidence type="ECO:0000313" key="3">
    <source>
        <dbReference type="Proteomes" id="UP000217301"/>
    </source>
</evidence>
<proteinExistence type="predicted"/>
<dbReference type="KEGG" id="cspu:CGC55_01035"/>
<accession>A0AAX2IEB8</accession>